<sequence>MVHWLTYVSFSIGCLSALQVPRAIELCVLCIWDRADIDLQGLSMRDATIDRLTTFHTTRRMLGELYNQVCGKDLNWPHGRLDKNAMKELNNKLESMNPVSNSDDFGKAVPASFFDRLDENFNLVIRYNQLQLSKQHLISPKLVYEERKSGERRRQFPDDGTAAPRDVESLESNNNVKSVWRRFWDRLRFRVGEDKISKSLQSIDESLGKLMVKLEKRMQEWKEQSPPAATNPPDATPPSIRVNSESTPGLDGGLEMRVLG</sequence>
<gene>
    <name evidence="3" type="ORF">BP00DRAFT_154422</name>
</gene>
<reference evidence="3 4" key="1">
    <citation type="submission" date="2018-02" db="EMBL/GenBank/DDBJ databases">
        <title>The genomes of Aspergillus section Nigri reveals drivers in fungal speciation.</title>
        <authorList>
            <consortium name="DOE Joint Genome Institute"/>
            <person name="Vesth T.C."/>
            <person name="Nybo J."/>
            <person name="Theobald S."/>
            <person name="Brandl J."/>
            <person name="Frisvad J.C."/>
            <person name="Nielsen K.F."/>
            <person name="Lyhne E.K."/>
            <person name="Kogle M.E."/>
            <person name="Kuo A."/>
            <person name="Riley R."/>
            <person name="Clum A."/>
            <person name="Nolan M."/>
            <person name="Lipzen A."/>
            <person name="Salamov A."/>
            <person name="Henrissat B."/>
            <person name="Wiebenga A."/>
            <person name="De vries R.P."/>
            <person name="Grigoriev I.V."/>
            <person name="Mortensen U.H."/>
            <person name="Andersen M.R."/>
            <person name="Baker S.E."/>
        </authorList>
    </citation>
    <scope>NUCLEOTIDE SEQUENCE [LARGE SCALE GENOMIC DNA]</scope>
    <source>
        <strain evidence="3 4">CBS 114.80</strain>
    </source>
</reference>
<evidence type="ECO:0000313" key="3">
    <source>
        <dbReference type="EMBL" id="PYI32521.1"/>
    </source>
</evidence>
<name>A0A2V5I8Z5_9EURO</name>
<dbReference type="Proteomes" id="UP000248817">
    <property type="component" value="Unassembled WGS sequence"/>
</dbReference>
<feature type="region of interest" description="Disordered" evidence="1">
    <location>
        <begin position="218"/>
        <end position="260"/>
    </location>
</feature>
<dbReference type="EMBL" id="KZ825492">
    <property type="protein sequence ID" value="PYI32521.1"/>
    <property type="molecule type" value="Genomic_DNA"/>
</dbReference>
<feature type="region of interest" description="Disordered" evidence="1">
    <location>
        <begin position="148"/>
        <end position="169"/>
    </location>
</feature>
<feature type="signal peptide" evidence="2">
    <location>
        <begin position="1"/>
        <end position="17"/>
    </location>
</feature>
<proteinExistence type="predicted"/>
<keyword evidence="4" id="KW-1185">Reference proteome</keyword>
<accession>A0A2V5I8Z5</accession>
<evidence type="ECO:0000256" key="2">
    <source>
        <dbReference type="SAM" id="SignalP"/>
    </source>
</evidence>
<keyword evidence="2" id="KW-0732">Signal</keyword>
<feature type="compositionally biased region" description="Basic and acidic residues" evidence="1">
    <location>
        <begin position="148"/>
        <end position="157"/>
    </location>
</feature>
<evidence type="ECO:0000313" key="4">
    <source>
        <dbReference type="Proteomes" id="UP000248817"/>
    </source>
</evidence>
<evidence type="ECO:0000256" key="1">
    <source>
        <dbReference type="SAM" id="MobiDB-lite"/>
    </source>
</evidence>
<dbReference type="AlphaFoldDB" id="A0A2V5I8Z5"/>
<feature type="chain" id="PRO_5016053202" evidence="2">
    <location>
        <begin position="18"/>
        <end position="260"/>
    </location>
</feature>
<organism evidence="3 4">
    <name type="scientific">Aspergillus indologenus CBS 114.80</name>
    <dbReference type="NCBI Taxonomy" id="1450541"/>
    <lineage>
        <taxon>Eukaryota</taxon>
        <taxon>Fungi</taxon>
        <taxon>Dikarya</taxon>
        <taxon>Ascomycota</taxon>
        <taxon>Pezizomycotina</taxon>
        <taxon>Eurotiomycetes</taxon>
        <taxon>Eurotiomycetidae</taxon>
        <taxon>Eurotiales</taxon>
        <taxon>Aspergillaceae</taxon>
        <taxon>Aspergillus</taxon>
        <taxon>Aspergillus subgen. Circumdati</taxon>
    </lineage>
</organism>
<protein>
    <submittedName>
        <fullName evidence="3">Uncharacterized protein</fullName>
    </submittedName>
</protein>